<geneLocation type="plasmid" evidence="2">
    <name>pKK2 DNA</name>
</geneLocation>
<reference evidence="1 2" key="1">
    <citation type="submission" date="2015-05" db="EMBL/GenBank/DDBJ databases">
        <title>Whole genome sequence of Bacillus thuringiensis serovar tolworthi Pasteur Institute Standard strain.</title>
        <authorList>
            <person name="Kanda K."/>
            <person name="Nakashima K."/>
            <person name="Nagano Y."/>
        </authorList>
    </citation>
    <scope>NUCLEOTIDE SEQUENCE [LARGE SCALE GENOMIC DNA]</scope>
    <source>
        <strain evidence="1 2">Pasteur Institute Standard strain</strain>
        <plasmid evidence="2">pKK2 DNA</plasmid>
    </source>
</reference>
<dbReference type="EMBL" id="AP014866">
    <property type="protein sequence ID" value="BAR87450.1"/>
    <property type="molecule type" value="Genomic_DNA"/>
</dbReference>
<proteinExistence type="predicted"/>
<evidence type="ECO:0000313" key="2">
    <source>
        <dbReference type="Proteomes" id="UP000055316"/>
    </source>
</evidence>
<dbReference type="Proteomes" id="UP000055316">
    <property type="component" value="Plasmid pKK2"/>
</dbReference>
<accession>A0A9W4A0S1</accession>
<protein>
    <submittedName>
        <fullName evidence="1">Uncharacterized protein</fullName>
    </submittedName>
</protein>
<evidence type="ECO:0000313" key="1">
    <source>
        <dbReference type="EMBL" id="BAR87450.1"/>
    </source>
</evidence>
<organism evidence="1 2">
    <name type="scientific">Bacillus thuringiensis subsp. tolworthi</name>
    <dbReference type="NCBI Taxonomy" id="1442"/>
    <lineage>
        <taxon>Bacteria</taxon>
        <taxon>Bacillati</taxon>
        <taxon>Bacillota</taxon>
        <taxon>Bacilli</taxon>
        <taxon>Bacillales</taxon>
        <taxon>Bacillaceae</taxon>
        <taxon>Bacillus</taxon>
        <taxon>Bacillus cereus group</taxon>
    </lineage>
</organism>
<gene>
    <name evidence="1" type="ORF">KNN_06717</name>
</gene>
<dbReference type="AlphaFoldDB" id="A0A9W4A0S1"/>
<name>A0A9W4A0S1_BACTO</name>
<sequence length="84" mass="9720">MDLKSYAQLEVTERGKSHTEMLIVIGECSVTTGKLNTRRNVVQCDESRGIVPLKLWKHSGGIALSQYQNNYYSEYVWNRVRVDR</sequence>
<keyword evidence="1" id="KW-0614">Plasmid</keyword>